<dbReference type="GeneID" id="95985965"/>
<evidence type="ECO:0008006" key="3">
    <source>
        <dbReference type="Google" id="ProtNLM"/>
    </source>
</evidence>
<evidence type="ECO:0000313" key="1">
    <source>
        <dbReference type="EMBL" id="KAL1408119.1"/>
    </source>
</evidence>
<name>A0ABR3Q091_9TREE</name>
<proteinExistence type="predicted"/>
<keyword evidence="2" id="KW-1185">Reference proteome</keyword>
<gene>
    <name evidence="1" type="ORF">Q8F55_004922</name>
</gene>
<protein>
    <recommendedName>
        <fullName evidence="3">N-acetyltransferase domain-containing protein</fullName>
    </recommendedName>
</protein>
<reference evidence="1 2" key="1">
    <citation type="submission" date="2023-08" db="EMBL/GenBank/DDBJ databases">
        <title>Annotated Genome Sequence of Vanrija albida AlHP1.</title>
        <authorList>
            <person name="Herzog R."/>
        </authorList>
    </citation>
    <scope>NUCLEOTIDE SEQUENCE [LARGE SCALE GENOMIC DNA]</scope>
    <source>
        <strain evidence="1 2">AlHP1</strain>
    </source>
</reference>
<organism evidence="1 2">
    <name type="scientific">Vanrija albida</name>
    <dbReference type="NCBI Taxonomy" id="181172"/>
    <lineage>
        <taxon>Eukaryota</taxon>
        <taxon>Fungi</taxon>
        <taxon>Dikarya</taxon>
        <taxon>Basidiomycota</taxon>
        <taxon>Agaricomycotina</taxon>
        <taxon>Tremellomycetes</taxon>
        <taxon>Trichosporonales</taxon>
        <taxon>Trichosporonaceae</taxon>
        <taxon>Vanrija</taxon>
    </lineage>
</organism>
<comment type="caution">
    <text evidence="1">The sequence shown here is derived from an EMBL/GenBank/DDBJ whole genome shotgun (WGS) entry which is preliminary data.</text>
</comment>
<dbReference type="PANTHER" id="PTHR34815:SF2">
    <property type="entry name" value="N-ACETYLTRANSFERASE DOMAIN-CONTAINING PROTEIN"/>
    <property type="match status" value="1"/>
</dbReference>
<accession>A0ABR3Q091</accession>
<dbReference type="InterPro" id="IPR053013">
    <property type="entry name" value="LAT"/>
</dbReference>
<dbReference type="Proteomes" id="UP001565368">
    <property type="component" value="Unassembled WGS sequence"/>
</dbReference>
<dbReference type="PANTHER" id="PTHR34815">
    <property type="entry name" value="LYSINE ACETYLTRANSFERASE"/>
    <property type="match status" value="1"/>
</dbReference>
<sequence>MTTDYSDLTIVRATRAQVEKAIIYTHETWGEGDELAPYRAHFEALTVDASDSAWAGDRFACWALVPRSEPGTLDFLASSFTWRRDALVLPPGGSTRRGTAYAIAAVYTRPENRKKGYAKHMCRLLHYVFADSAHLPLFPEAWGAPPETRFADADFSVLFSGVGRDFYANCTIGTERPGWVAVPLVCRIWKVADAEVDLAGVEWVQRGGLAAVEEEMGRRIARDLPATGDASRTRVAVHPYATLQFLAQFSGNTRADTTNALFFPADAAGERPFVSYVTSLPEANKPSRLVVTHVSHTALARVPFAALLHVARVEGMAEVEVWGDAGWDAEGTPRLDPDAHVPCIATYGIDGAEWEFVEDYTWC</sequence>
<dbReference type="RefSeq" id="XP_069208063.1">
    <property type="nucleotide sequence ID" value="XM_069353421.1"/>
</dbReference>
<evidence type="ECO:0000313" key="2">
    <source>
        <dbReference type="Proteomes" id="UP001565368"/>
    </source>
</evidence>
<dbReference type="EMBL" id="JBBXJM010000004">
    <property type="protein sequence ID" value="KAL1408119.1"/>
    <property type="molecule type" value="Genomic_DNA"/>
</dbReference>